<dbReference type="AlphaFoldDB" id="A0A179D2Q8"/>
<protein>
    <recommendedName>
        <fullName evidence="1">Helix-turn-helix domain-containing protein</fullName>
    </recommendedName>
</protein>
<sequence>MKSFSPNDPIPLSEIKPDVLYTFREAAKVLRLGESTLRLWALTGRIPTVRLGKRRLLRGETILKMVEEGVN</sequence>
<reference evidence="2 3" key="1">
    <citation type="submission" date="2016-04" db="EMBL/GenBank/DDBJ databases">
        <title>Genome analysis of Thermosulfurimonas dismutans, the first thermophilic sulfur-disproportionating bacterium of the phylum Thermodesulfobacteria.</title>
        <authorList>
            <person name="Mardanov A.V."/>
            <person name="Beletsky A.V."/>
            <person name="Kadnikov V.V."/>
            <person name="Slobodkin A.I."/>
            <person name="Ravin N.V."/>
        </authorList>
    </citation>
    <scope>NUCLEOTIDE SEQUENCE [LARGE SCALE GENOMIC DNA]</scope>
    <source>
        <strain evidence="2 3">S95</strain>
    </source>
</reference>
<evidence type="ECO:0000259" key="1">
    <source>
        <dbReference type="Pfam" id="PF12728"/>
    </source>
</evidence>
<accession>A0A179D2Q8</accession>
<keyword evidence="3" id="KW-1185">Reference proteome</keyword>
<dbReference type="NCBIfam" id="TIGR01764">
    <property type="entry name" value="excise"/>
    <property type="match status" value="1"/>
</dbReference>
<dbReference type="Proteomes" id="UP000078390">
    <property type="component" value="Unassembled WGS sequence"/>
</dbReference>
<dbReference type="Pfam" id="PF12728">
    <property type="entry name" value="HTH_17"/>
    <property type="match status" value="1"/>
</dbReference>
<dbReference type="InterPro" id="IPR009061">
    <property type="entry name" value="DNA-bd_dom_put_sf"/>
</dbReference>
<comment type="caution">
    <text evidence="2">The sequence shown here is derived from an EMBL/GenBank/DDBJ whole genome shotgun (WGS) entry which is preliminary data.</text>
</comment>
<dbReference type="OrthoDB" id="9035707at2"/>
<proteinExistence type="predicted"/>
<dbReference type="RefSeq" id="WP_068670999.1">
    <property type="nucleotide sequence ID" value="NZ_LWLG01000012.1"/>
</dbReference>
<feature type="domain" description="Helix-turn-helix" evidence="1">
    <location>
        <begin position="20"/>
        <end position="68"/>
    </location>
</feature>
<dbReference type="SUPFAM" id="SSF46955">
    <property type="entry name" value="Putative DNA-binding domain"/>
    <property type="match status" value="1"/>
</dbReference>
<dbReference type="InterPro" id="IPR010093">
    <property type="entry name" value="SinI_DNA-bd"/>
</dbReference>
<dbReference type="EMBL" id="LWLG01000012">
    <property type="protein sequence ID" value="OAQ20347.1"/>
    <property type="molecule type" value="Genomic_DNA"/>
</dbReference>
<organism evidence="2 3">
    <name type="scientific">Thermosulfurimonas dismutans</name>
    <dbReference type="NCBI Taxonomy" id="999894"/>
    <lineage>
        <taxon>Bacteria</taxon>
        <taxon>Pseudomonadati</taxon>
        <taxon>Thermodesulfobacteriota</taxon>
        <taxon>Thermodesulfobacteria</taxon>
        <taxon>Thermodesulfobacteriales</taxon>
        <taxon>Thermodesulfobacteriaceae</taxon>
        <taxon>Thermosulfurimonas</taxon>
    </lineage>
</organism>
<gene>
    <name evidence="2" type="ORF">TDIS_1542</name>
</gene>
<dbReference type="STRING" id="999894.TDIS_1542"/>
<dbReference type="GO" id="GO:0003677">
    <property type="term" value="F:DNA binding"/>
    <property type="evidence" value="ECO:0007669"/>
    <property type="project" value="InterPro"/>
</dbReference>
<evidence type="ECO:0000313" key="2">
    <source>
        <dbReference type="EMBL" id="OAQ20347.1"/>
    </source>
</evidence>
<dbReference type="InterPro" id="IPR041657">
    <property type="entry name" value="HTH_17"/>
</dbReference>
<evidence type="ECO:0000313" key="3">
    <source>
        <dbReference type="Proteomes" id="UP000078390"/>
    </source>
</evidence>
<name>A0A179D2Q8_9BACT</name>